<accession>R4YTK3</accession>
<dbReference type="PANTHER" id="PTHR11066">
    <property type="entry name" value="ACYL-COA THIOESTERASE"/>
    <property type="match status" value="1"/>
</dbReference>
<dbReference type="InterPro" id="IPR049449">
    <property type="entry name" value="TesB_ACOT8-like_N"/>
</dbReference>
<dbReference type="Gene3D" id="2.40.160.210">
    <property type="entry name" value="Acyl-CoA thioesterase, double hotdog domain"/>
    <property type="match status" value="1"/>
</dbReference>
<organism evidence="11 12">
    <name type="scientific">Oleispira antarctica RB-8</name>
    <dbReference type="NCBI Taxonomy" id="698738"/>
    <lineage>
        <taxon>Bacteria</taxon>
        <taxon>Pseudomonadati</taxon>
        <taxon>Pseudomonadota</taxon>
        <taxon>Gammaproteobacteria</taxon>
        <taxon>Oceanospirillales</taxon>
        <taxon>Oceanospirillaceae</taxon>
        <taxon>Oleispira</taxon>
    </lineage>
</organism>
<gene>
    <name evidence="11" type="primary">tesB</name>
    <name evidence="11" type="ORF">OLEAN_C28970</name>
</gene>
<evidence type="ECO:0000256" key="1">
    <source>
        <dbReference type="ARBA" id="ARBA00006538"/>
    </source>
</evidence>
<dbReference type="OrthoDB" id="9781019at2"/>
<comment type="subunit">
    <text evidence="2">Homotetramer.</text>
</comment>
<dbReference type="KEGG" id="oai:OLEAN_C28970"/>
<dbReference type="EMBL" id="FO203512">
    <property type="protein sequence ID" value="CCK77073.1"/>
    <property type="molecule type" value="Genomic_DNA"/>
</dbReference>
<feature type="domain" description="Acyl-CoA thioesterase-like N-terminal HotDog" evidence="10">
    <location>
        <begin position="33"/>
        <end position="109"/>
    </location>
</feature>
<name>R4YTK3_OLEAN</name>
<dbReference type="GO" id="GO:0047617">
    <property type="term" value="F:fatty acyl-CoA hydrolase activity"/>
    <property type="evidence" value="ECO:0007669"/>
    <property type="project" value="UniProtKB-EC"/>
</dbReference>
<dbReference type="GO" id="GO:0009062">
    <property type="term" value="P:fatty acid catabolic process"/>
    <property type="evidence" value="ECO:0007669"/>
    <property type="project" value="TreeGrafter"/>
</dbReference>
<keyword evidence="4" id="KW-0443">Lipid metabolism</keyword>
<dbReference type="InterPro" id="IPR042171">
    <property type="entry name" value="Acyl-CoA_hotdog"/>
</dbReference>
<dbReference type="AlphaFoldDB" id="R4YTK3"/>
<dbReference type="HOGENOM" id="CLU_032690_0_0_6"/>
<comment type="catalytic activity">
    <reaction evidence="6">
        <text>a fatty acyl-CoA + H2O = a fatty acid + CoA + H(+)</text>
        <dbReference type="Rhea" id="RHEA:16781"/>
        <dbReference type="ChEBI" id="CHEBI:15377"/>
        <dbReference type="ChEBI" id="CHEBI:15378"/>
        <dbReference type="ChEBI" id="CHEBI:28868"/>
        <dbReference type="ChEBI" id="CHEBI:57287"/>
        <dbReference type="ChEBI" id="CHEBI:77636"/>
        <dbReference type="EC" id="3.1.2.20"/>
    </reaction>
    <physiologicalReaction direction="left-to-right" evidence="6">
        <dbReference type="Rhea" id="RHEA:16782"/>
    </physiologicalReaction>
</comment>
<feature type="domain" description="Acyl-CoA thioesterase 2 C-terminal" evidence="9">
    <location>
        <begin position="158"/>
        <end position="281"/>
    </location>
</feature>
<sequence>MSHVQELVDLLRLESIGVNRFRGGCQDLGFRNLFGGQVLGQSLSAASQTLPKGEWAPHSLHAYFLRPGNVIDSIEFEVDCVRDGRSFAMRQITASQNGKAILTMMCSFQHPEEGFEHQDTMPDVQGPEGLVSQLELSRMFKDKFPERVRDIYTADKPIEIRAIDPINIFAPQKQDPIKYAWMKADAPLTDDPMVHASVLTYATDFNLIGTSMMPHGVSFAQKGMQVASLDHAIWFHRPVKMDEWLLYSLDSPSASSGRGYCRGQVYNQQGELVASVAQEGLIRKVDVADNPAKKSTEK</sequence>
<keyword evidence="3 11" id="KW-0378">Hydrolase</keyword>
<evidence type="ECO:0000256" key="4">
    <source>
        <dbReference type="ARBA" id="ARBA00023098"/>
    </source>
</evidence>
<keyword evidence="12" id="KW-1185">Reference proteome</keyword>
<dbReference type="STRING" id="698738.OLEAN_C28970"/>
<evidence type="ECO:0000259" key="10">
    <source>
        <dbReference type="Pfam" id="PF13622"/>
    </source>
</evidence>
<reference evidence="11 12" key="1">
    <citation type="journal article" date="2013" name="Nat. Commun.">
        <title>Genome sequence and functional genomic analysis of the oil-degrading bacterium Oleispira antarctica.</title>
        <authorList>
            <person name="Kube M."/>
            <person name="Chernikova T.N."/>
            <person name="Al-Ramahi Y."/>
            <person name="Beloqui A."/>
            <person name="Lopez-Cortez N."/>
            <person name="Guazzaroni M.E."/>
            <person name="Heipieper H.J."/>
            <person name="Klages S."/>
            <person name="Kotsyurbenko O.R."/>
            <person name="Langer I."/>
            <person name="Nechitaylo T.Y."/>
            <person name="Lunsdorf H."/>
            <person name="Fernandez M."/>
            <person name="Juarez S."/>
            <person name="Ciordia S."/>
            <person name="Singer A."/>
            <person name="Kagan O."/>
            <person name="Egorova O."/>
            <person name="Petit P.A."/>
            <person name="Stogios P."/>
            <person name="Kim Y."/>
            <person name="Tchigvintsev A."/>
            <person name="Flick R."/>
            <person name="Denaro R."/>
            <person name="Genovese M."/>
            <person name="Albar J.P."/>
            <person name="Reva O.N."/>
            <person name="Martinez-Gomariz M."/>
            <person name="Tran H."/>
            <person name="Ferrer M."/>
            <person name="Savchenko A."/>
            <person name="Yakunin A.F."/>
            <person name="Yakimov M.M."/>
            <person name="Golyshina O.V."/>
            <person name="Reinhardt R."/>
            <person name="Golyshin P.N."/>
        </authorList>
    </citation>
    <scope>NUCLEOTIDE SEQUENCE [LARGE SCALE GENOMIC DNA]</scope>
</reference>
<dbReference type="CDD" id="cd03445">
    <property type="entry name" value="Thioesterase_II_repeat2"/>
    <property type="match status" value="1"/>
</dbReference>
<dbReference type="Proteomes" id="UP000032749">
    <property type="component" value="Chromosome"/>
</dbReference>
<evidence type="ECO:0000256" key="2">
    <source>
        <dbReference type="ARBA" id="ARBA00011881"/>
    </source>
</evidence>
<proteinExistence type="inferred from homology"/>
<dbReference type="CDD" id="cd03444">
    <property type="entry name" value="Thioesterase_II_repeat1"/>
    <property type="match status" value="1"/>
</dbReference>
<dbReference type="Pfam" id="PF13622">
    <property type="entry name" value="4HBT_3"/>
    <property type="match status" value="1"/>
</dbReference>
<dbReference type="PATRIC" id="fig|698738.3.peg.3009"/>
<dbReference type="InterPro" id="IPR029069">
    <property type="entry name" value="HotDog_dom_sf"/>
</dbReference>
<evidence type="ECO:0000256" key="8">
    <source>
        <dbReference type="ARBA" id="ARBA00079653"/>
    </source>
</evidence>
<evidence type="ECO:0000256" key="3">
    <source>
        <dbReference type="ARBA" id="ARBA00022801"/>
    </source>
</evidence>
<evidence type="ECO:0000313" key="12">
    <source>
        <dbReference type="Proteomes" id="UP000032749"/>
    </source>
</evidence>
<dbReference type="Pfam" id="PF02551">
    <property type="entry name" value="Acyl_CoA_thio"/>
    <property type="match status" value="1"/>
</dbReference>
<dbReference type="InterPro" id="IPR025652">
    <property type="entry name" value="TesB_C"/>
</dbReference>
<dbReference type="EC" id="3.1.2.20" evidence="5"/>
<dbReference type="PANTHER" id="PTHR11066:SF34">
    <property type="entry name" value="ACYL-COENZYME A THIOESTERASE 8"/>
    <property type="match status" value="1"/>
</dbReference>
<evidence type="ECO:0000256" key="5">
    <source>
        <dbReference type="ARBA" id="ARBA00038894"/>
    </source>
</evidence>
<dbReference type="InterPro" id="IPR003703">
    <property type="entry name" value="Acyl_CoA_thio"/>
</dbReference>
<dbReference type="GO" id="GO:0005829">
    <property type="term" value="C:cytosol"/>
    <property type="evidence" value="ECO:0007669"/>
    <property type="project" value="TreeGrafter"/>
</dbReference>
<dbReference type="FunFam" id="2.40.160.210:FF:000001">
    <property type="entry name" value="Acyl-CoA thioesterase II"/>
    <property type="match status" value="1"/>
</dbReference>
<dbReference type="SUPFAM" id="SSF54637">
    <property type="entry name" value="Thioesterase/thiol ester dehydrase-isomerase"/>
    <property type="match status" value="2"/>
</dbReference>
<comment type="similarity">
    <text evidence="1">Belongs to the C/M/P thioester hydrolase family.</text>
</comment>
<protein>
    <recommendedName>
        <fullName evidence="7">Acyl-CoA thioesterase 2</fullName>
        <ecNumber evidence="5">3.1.2.20</ecNumber>
    </recommendedName>
    <alternativeName>
        <fullName evidence="8">Thioesterase II</fullName>
    </alternativeName>
</protein>
<evidence type="ECO:0000259" key="9">
    <source>
        <dbReference type="Pfam" id="PF02551"/>
    </source>
</evidence>
<evidence type="ECO:0000256" key="6">
    <source>
        <dbReference type="ARBA" id="ARBA00050943"/>
    </source>
</evidence>
<evidence type="ECO:0000313" key="11">
    <source>
        <dbReference type="EMBL" id="CCK77073.1"/>
    </source>
</evidence>
<evidence type="ECO:0000256" key="7">
    <source>
        <dbReference type="ARBA" id="ARBA00071120"/>
    </source>
</evidence>
<dbReference type="GO" id="GO:0006637">
    <property type="term" value="P:acyl-CoA metabolic process"/>
    <property type="evidence" value="ECO:0007669"/>
    <property type="project" value="InterPro"/>
</dbReference>